<evidence type="ECO:0000256" key="3">
    <source>
        <dbReference type="ARBA" id="ARBA00022475"/>
    </source>
</evidence>
<feature type="transmembrane region" description="Helical" evidence="7">
    <location>
        <begin position="381"/>
        <end position="400"/>
    </location>
</feature>
<dbReference type="AlphaFoldDB" id="A0AAE3KYQ0"/>
<feature type="transmembrane region" description="Helical" evidence="7">
    <location>
        <begin position="42"/>
        <end position="66"/>
    </location>
</feature>
<proteinExistence type="predicted"/>
<feature type="transmembrane region" description="Helical" evidence="7">
    <location>
        <begin position="221"/>
        <end position="248"/>
    </location>
</feature>
<dbReference type="Pfam" id="PF07690">
    <property type="entry name" value="MFS_1"/>
    <property type="match status" value="1"/>
</dbReference>
<evidence type="ECO:0000313" key="9">
    <source>
        <dbReference type="EMBL" id="MCR1897376.1"/>
    </source>
</evidence>
<dbReference type="PROSITE" id="PS50850">
    <property type="entry name" value="MFS"/>
    <property type="match status" value="1"/>
</dbReference>
<dbReference type="EMBL" id="JANKAS010000001">
    <property type="protein sequence ID" value="MCR1897376.1"/>
    <property type="molecule type" value="Genomic_DNA"/>
</dbReference>
<organism evidence="9 10">
    <name type="scientific">Irregularibacter muris</name>
    <dbReference type="NCBI Taxonomy" id="1796619"/>
    <lineage>
        <taxon>Bacteria</taxon>
        <taxon>Bacillati</taxon>
        <taxon>Bacillota</taxon>
        <taxon>Clostridia</taxon>
        <taxon>Eubacteriales</taxon>
        <taxon>Eubacteriaceae</taxon>
        <taxon>Irregularibacter</taxon>
    </lineage>
</organism>
<evidence type="ECO:0000256" key="1">
    <source>
        <dbReference type="ARBA" id="ARBA00004651"/>
    </source>
</evidence>
<keyword evidence="4 7" id="KW-0812">Transmembrane</keyword>
<dbReference type="GO" id="GO:0005886">
    <property type="term" value="C:plasma membrane"/>
    <property type="evidence" value="ECO:0007669"/>
    <property type="project" value="UniProtKB-SubCell"/>
</dbReference>
<dbReference type="PANTHER" id="PTHR43266">
    <property type="entry name" value="MACROLIDE-EFFLUX PROTEIN"/>
    <property type="match status" value="1"/>
</dbReference>
<feature type="transmembrane region" description="Helical" evidence="7">
    <location>
        <begin position="317"/>
        <end position="340"/>
    </location>
</feature>
<dbReference type="SUPFAM" id="SSF103473">
    <property type="entry name" value="MFS general substrate transporter"/>
    <property type="match status" value="1"/>
</dbReference>
<feature type="transmembrane region" description="Helical" evidence="7">
    <location>
        <begin position="78"/>
        <end position="98"/>
    </location>
</feature>
<feature type="transmembrane region" description="Helical" evidence="7">
    <location>
        <begin position="104"/>
        <end position="130"/>
    </location>
</feature>
<feature type="transmembrane region" description="Helical" evidence="7">
    <location>
        <begin position="260"/>
        <end position="277"/>
    </location>
</feature>
<evidence type="ECO:0000256" key="2">
    <source>
        <dbReference type="ARBA" id="ARBA00022448"/>
    </source>
</evidence>
<keyword evidence="5 7" id="KW-1133">Transmembrane helix</keyword>
<dbReference type="Proteomes" id="UP001205748">
    <property type="component" value="Unassembled WGS sequence"/>
</dbReference>
<dbReference type="CDD" id="cd06173">
    <property type="entry name" value="MFS_MefA_like"/>
    <property type="match status" value="1"/>
</dbReference>
<evidence type="ECO:0000256" key="7">
    <source>
        <dbReference type="SAM" id="Phobius"/>
    </source>
</evidence>
<dbReference type="GO" id="GO:0022857">
    <property type="term" value="F:transmembrane transporter activity"/>
    <property type="evidence" value="ECO:0007669"/>
    <property type="project" value="InterPro"/>
</dbReference>
<feature type="transmembrane region" description="Helical" evidence="7">
    <location>
        <begin position="289"/>
        <end position="311"/>
    </location>
</feature>
<gene>
    <name evidence="9" type="ORF">NSA47_00035</name>
</gene>
<comment type="caution">
    <text evidence="9">The sequence shown here is derived from an EMBL/GenBank/DDBJ whole genome shotgun (WGS) entry which is preliminary data.</text>
</comment>
<dbReference type="InterPro" id="IPR011701">
    <property type="entry name" value="MFS"/>
</dbReference>
<keyword evidence="6 7" id="KW-0472">Membrane</keyword>
<evidence type="ECO:0000313" key="10">
    <source>
        <dbReference type="Proteomes" id="UP001205748"/>
    </source>
</evidence>
<dbReference type="PANTHER" id="PTHR43266:SF9">
    <property type="entry name" value="PERMEASE, MAJOR FACILITATOR SUPERFAMILY-RELATED"/>
    <property type="match status" value="1"/>
</dbReference>
<comment type="subcellular location">
    <subcellularLocation>
        <location evidence="1">Cell membrane</location>
        <topology evidence="1">Multi-pass membrane protein</topology>
    </subcellularLocation>
</comment>
<evidence type="ECO:0000259" key="8">
    <source>
        <dbReference type="PROSITE" id="PS50850"/>
    </source>
</evidence>
<name>A0AAE3KYQ0_9FIRM</name>
<feature type="domain" description="Major facilitator superfamily (MFS) profile" evidence="8">
    <location>
        <begin position="9"/>
        <end position="404"/>
    </location>
</feature>
<dbReference type="InterPro" id="IPR036259">
    <property type="entry name" value="MFS_trans_sf"/>
</dbReference>
<dbReference type="InterPro" id="IPR020846">
    <property type="entry name" value="MFS_dom"/>
</dbReference>
<keyword evidence="10" id="KW-1185">Reference proteome</keyword>
<reference evidence="9" key="1">
    <citation type="submission" date="2022-07" db="EMBL/GenBank/DDBJ databases">
        <title>Enhanced cultured diversity of the mouse gut microbiota enables custom-made synthetic communities.</title>
        <authorList>
            <person name="Afrizal A."/>
        </authorList>
    </citation>
    <scope>NUCLEOTIDE SEQUENCE</scope>
    <source>
        <strain evidence="9">DSM 28593</strain>
    </source>
</reference>
<protein>
    <submittedName>
        <fullName evidence="9">MFS transporter</fullName>
    </submittedName>
</protein>
<feature type="transmembrane region" description="Helical" evidence="7">
    <location>
        <begin position="352"/>
        <end position="375"/>
    </location>
</feature>
<accession>A0AAE3KYQ0</accession>
<evidence type="ECO:0000256" key="4">
    <source>
        <dbReference type="ARBA" id="ARBA00022692"/>
    </source>
</evidence>
<sequence length="425" mass="46630">MKKLIKQKDFTLFILGNLVSLLGSNMQQFALSLYVLDLTGSATVFASILSIIIIPRLIFSPIAGVFGDWFDRKKSIVLLDLLNAVIIGIYALIFIHRGSLSVPLIYVLVILLEITEIFFHSSMAAVLPSIVDKEDFLEANSAKSLAVSIGDLLAPIIAALIYGSFGMALILIVNSISFFLSSISEMFINIPKNHKVPEKMGIKSFKDDLIGGISLLRENKLVTTIISSGGILNFCVSPLVSIGLVFIIKEILKTSDFKFGLFQMVLSSSFIVAPLIGGKHIKKIKIGKLLYMSFISIAITVLIMAMIPLHFFSSNLIPYILLLITSFFIGLFATFANIALNTLFSEIVPLDLMGRVSTIMGLAMTILIPIGQMIFGYLYDVILPNYVIAIAGTILIITTLKYKKDLISYSEEAGTRTKGDVVDEF</sequence>
<evidence type="ECO:0000256" key="6">
    <source>
        <dbReference type="ARBA" id="ARBA00023136"/>
    </source>
</evidence>
<dbReference type="Gene3D" id="1.20.1250.20">
    <property type="entry name" value="MFS general substrate transporter like domains"/>
    <property type="match status" value="1"/>
</dbReference>
<dbReference type="RefSeq" id="WP_257528773.1">
    <property type="nucleotide sequence ID" value="NZ_JANKAS010000001.1"/>
</dbReference>
<keyword evidence="2" id="KW-0813">Transport</keyword>
<evidence type="ECO:0000256" key="5">
    <source>
        <dbReference type="ARBA" id="ARBA00022989"/>
    </source>
</evidence>
<keyword evidence="3" id="KW-1003">Cell membrane</keyword>